<dbReference type="InterPro" id="IPR040692">
    <property type="entry name" value="UGGT_TRXL_3"/>
</dbReference>
<evidence type="ECO:0000256" key="4">
    <source>
        <dbReference type="ARBA" id="ARBA00006351"/>
    </source>
</evidence>
<feature type="compositionally biased region" description="Polar residues" evidence="9">
    <location>
        <begin position="159"/>
        <end position="176"/>
    </location>
</feature>
<keyword evidence="7" id="KW-0256">Endoplasmic reticulum</keyword>
<feature type="domain" description="UGGT thioredoxin-like" evidence="13">
    <location>
        <begin position="563"/>
        <end position="822"/>
    </location>
</feature>
<feature type="compositionally biased region" description="Polar residues" evidence="9">
    <location>
        <begin position="1700"/>
        <end position="1709"/>
    </location>
</feature>
<dbReference type="UniPathway" id="UPA00378"/>
<dbReference type="GO" id="GO:0036503">
    <property type="term" value="P:ERAD pathway"/>
    <property type="evidence" value="ECO:0007669"/>
    <property type="project" value="TreeGrafter"/>
</dbReference>
<comment type="pathway">
    <text evidence="3">Protein modification; protein glycosylation.</text>
</comment>
<evidence type="ECO:0000256" key="6">
    <source>
        <dbReference type="ARBA" id="ARBA00022729"/>
    </source>
</evidence>
<feature type="compositionally biased region" description="Basic and acidic residues" evidence="9">
    <location>
        <begin position="529"/>
        <end position="538"/>
    </location>
</feature>
<dbReference type="GO" id="GO:0005788">
    <property type="term" value="C:endoplasmic reticulum lumen"/>
    <property type="evidence" value="ECO:0007669"/>
    <property type="project" value="UniProtKB-SubCell"/>
</dbReference>
<dbReference type="Proteomes" id="UP000242287">
    <property type="component" value="Unassembled WGS sequence"/>
</dbReference>
<dbReference type="OrthoDB" id="27683at2759"/>
<comment type="subcellular location">
    <subcellularLocation>
        <location evidence="2">Endoplasmic reticulum lumen</location>
    </subcellularLocation>
</comment>
<feature type="domain" description="Glucosyltransferase 24 catalytic" evidence="15">
    <location>
        <begin position="1413"/>
        <end position="1671"/>
    </location>
</feature>
<feature type="domain" description="UDP-glucose:glycoprotein glucosyltransferase thioredoxin-like" evidence="14">
    <location>
        <begin position="870"/>
        <end position="1085"/>
    </location>
</feature>
<dbReference type="Pfam" id="PF18403">
    <property type="entry name" value="Thioredoxin_15"/>
    <property type="match status" value="1"/>
</dbReference>
<dbReference type="Pfam" id="PF18402">
    <property type="entry name" value="Thioredoxin_14"/>
    <property type="match status" value="1"/>
</dbReference>
<dbReference type="Pfam" id="PF18401">
    <property type="entry name" value="Thioredoxin_13"/>
    <property type="match status" value="1"/>
</dbReference>
<feature type="region of interest" description="Disordered" evidence="9">
    <location>
        <begin position="966"/>
        <end position="992"/>
    </location>
</feature>
<dbReference type="GO" id="GO:0003980">
    <property type="term" value="F:UDP-glucose:glycoprotein glucosyltransferase activity"/>
    <property type="evidence" value="ECO:0007669"/>
    <property type="project" value="InterPro"/>
</dbReference>
<gene>
    <name evidence="16" type="ORF">AMATHDRAFT_76880</name>
</gene>
<evidence type="ECO:0000259" key="12">
    <source>
        <dbReference type="Pfam" id="PF18401"/>
    </source>
</evidence>
<feature type="region of interest" description="Disordered" evidence="9">
    <location>
        <begin position="281"/>
        <end position="306"/>
    </location>
</feature>
<dbReference type="InterPro" id="IPR040497">
    <property type="entry name" value="Glyco_transf_24"/>
</dbReference>
<evidence type="ECO:0000256" key="3">
    <source>
        <dbReference type="ARBA" id="ARBA00004922"/>
    </source>
</evidence>
<feature type="compositionally biased region" description="Low complexity" evidence="9">
    <location>
        <begin position="974"/>
        <end position="992"/>
    </location>
</feature>
<name>A0A2A9NKE7_9AGAR</name>
<comment type="cofactor">
    <cofactor evidence="1">
        <name>Ca(2+)</name>
        <dbReference type="ChEBI" id="CHEBI:29108"/>
    </cofactor>
</comment>
<dbReference type="InterPro" id="IPR029044">
    <property type="entry name" value="Nucleotide-diphossugar_trans"/>
</dbReference>
<evidence type="ECO:0000256" key="8">
    <source>
        <dbReference type="ARBA" id="ARBA00023180"/>
    </source>
</evidence>
<dbReference type="InterPro" id="IPR040525">
    <property type="entry name" value="UGGT_TRXL_4"/>
</dbReference>
<dbReference type="GO" id="GO:0018279">
    <property type="term" value="P:protein N-linked glycosylation via asparagine"/>
    <property type="evidence" value="ECO:0007669"/>
    <property type="project" value="TreeGrafter"/>
</dbReference>
<dbReference type="InterPro" id="IPR040693">
    <property type="entry name" value="UGGT_TRXL_1"/>
</dbReference>
<evidence type="ECO:0000256" key="5">
    <source>
        <dbReference type="ARBA" id="ARBA00022679"/>
    </source>
</evidence>
<organism evidence="16 17">
    <name type="scientific">Amanita thiersii Skay4041</name>
    <dbReference type="NCBI Taxonomy" id="703135"/>
    <lineage>
        <taxon>Eukaryota</taxon>
        <taxon>Fungi</taxon>
        <taxon>Dikarya</taxon>
        <taxon>Basidiomycota</taxon>
        <taxon>Agaricomycotina</taxon>
        <taxon>Agaricomycetes</taxon>
        <taxon>Agaricomycetidae</taxon>
        <taxon>Agaricales</taxon>
        <taxon>Pluteineae</taxon>
        <taxon>Amanitaceae</taxon>
        <taxon>Amanita</taxon>
    </lineage>
</organism>
<dbReference type="CDD" id="cd06432">
    <property type="entry name" value="GT8_HUGT1_C_like"/>
    <property type="match status" value="1"/>
</dbReference>
<keyword evidence="17" id="KW-1185">Reference proteome</keyword>
<evidence type="ECO:0000256" key="10">
    <source>
        <dbReference type="SAM" id="SignalP"/>
    </source>
</evidence>
<feature type="signal peptide" evidence="10">
    <location>
        <begin position="1"/>
        <end position="17"/>
    </location>
</feature>
<evidence type="ECO:0000256" key="1">
    <source>
        <dbReference type="ARBA" id="ARBA00001913"/>
    </source>
</evidence>
<feature type="region of interest" description="Disordered" evidence="9">
    <location>
        <begin position="1697"/>
        <end position="1736"/>
    </location>
</feature>
<evidence type="ECO:0000259" key="13">
    <source>
        <dbReference type="Pfam" id="PF18402"/>
    </source>
</evidence>
<evidence type="ECO:0000259" key="14">
    <source>
        <dbReference type="Pfam" id="PF18403"/>
    </source>
</evidence>
<dbReference type="PANTHER" id="PTHR11226">
    <property type="entry name" value="UDP-GLUCOSE GLYCOPROTEIN:GLUCOSYLTRANSFERASE"/>
    <property type="match status" value="1"/>
</dbReference>
<protein>
    <submittedName>
        <fullName evidence="16">Glycosyltransferase family 24 protein</fullName>
    </submittedName>
</protein>
<evidence type="ECO:0000259" key="11">
    <source>
        <dbReference type="Pfam" id="PF18400"/>
    </source>
</evidence>
<feature type="domain" description="UGGT thioredoxin-like" evidence="11">
    <location>
        <begin position="32"/>
        <end position="244"/>
    </location>
</feature>
<sequence>MRRTGVAFLATAALAGATSPPINVSLRSSWNSPPFLVELLESFSLEFPNTFFHLLDIVSTPSSRLLHGQQSPRDIHQETFRLAAQSGILTDLSDLSAVDSTLALHAATPAIEALYNYYHDRHGKEKNARCIKEGKGASWVDWYGRVVCDVKELVELANAQTHDSSSTNEGGDNTHPSHSRPKLLAFDHVHPSPSRVITAPERTAILYADLGSSNFRSLHEYLYAQSQGSEPKIEYVLRHVPPNSYFSNQKEEGKAEDSRSSLTGYGVALDLKKTDYLVLDDRHSSGSGTADSQRKTSESTTEESDPLLNLLKSLPALEPKPIPRPPPLGKSAEVEEVVVDEAEEETIPPKDPNAPLIEAEILELGYKASQLIISTSLQRDNSGSLNDTIYQLTSAPTDFPFSLPFQQAHLSPLDMLTLLSQNFPKYAQTLARRIEVASEVEEELRMNSLIAQTGSSVVWVNGGMVITHGGEVVPSQLGGRGGGSAVDLLTLKRVLRRERGWVKSLEAIGMSRKEAVQVISDSGGVVPEQGKENGDAGKNKRKESQKKKGRNANMSDQVLDGRIDASDRSEGGDVILWWNDMDKDERYQMWSPRLMTLMRPMYPGSFPAVRRNLFNIILIMDFTKTQSLQFISGTMVNIVDRGLPLRFGLVPSIDTPEGHSIAKLLYYMMKETDNATTLEFLRRMMQSVEQSTENVSLDQIKAAFDAVIREYQAEADDELGGATFMSVTAGQSLPEGINAYIERVDARIGPDPSAPLGHAFFNGKYLEFSDMNDFIRDMQMEISYQLQYLQQQIYTGTMKDDDDITNWFYDQPGVSKRRNKYIIPATGNSASGDGNVLRIVSLPDTFDKTGVEWQKVKSGFLYPPGNGPTPNSVYVVADFDSEEGLDLVKEALSSLNEESRTRLTFIHNPSINGEDQKQTADHRPPSQLIAQLVMSGKLSGSGVNPQNFGKTLGIEVVPIEGVETMEEEQAQKPLGTSDSTSSLESLLNSSGGEAEQQEYLKVSRLLAREFGFTPGQSGLIVNGRIIGPIERRGFIAADFKALEEYEYSKRVEAAVETVERVCPWSLDADRAEYAELVSLTSSVLAAIQTPDPSEVGLFDAPPRPRQRTYHALARNLTMFTYGDSSTAMYHVVFVLNPLSETAQKWSSMITWLTAVPDVYIEVHLSPHKQQEIPLKRFYRYNAKPVLSFDNNGNEIPSQTIFDGLPTDPLYTLAMDVPSSWLVRPREALYDLDNIQLTQLSPSDTSVDAIFELDYLVIEGHARETVTQAAPRGLQLQLVNSRGHPIADTQVVANLGYLQFRAKPGVFRLEIREGKGREIYNVNSAGNEGWDSPTVESGGTEITLTSFDGLTLYPRFARNKGQEKADVLESDDLDGDSSGSLFEGVASRVKSLFQGAKQSKPSTSMVESNGQSEINIFTVASGLLYERFVGIMILSVLRNTNSTVKFWFIENFLSPSFLQVIPHMAKEYGFQYELVTYKWPSWLRAQREKQRIIWAYKILFLDVLFPMDLKKVIFVDADQIVRTDLKELVDLNLHGAPYAYTPMGDDNHDMEGFRFWKTGYWAETLQGKPYHISALYVVDLVRFRQDILRGQYQQLSIDPNSLANLDQDLPNNLQRLVPIHSLHEDWLWVSSKNRLDRAKTIDLCQNPLTKEPKLARARQIPEWEEYDAEIARFTRRLAEEGKVRSGIAAADANVLANAGNTQASPQSNDNADGKIKPDVNSPEENDKAASDHAHDEL</sequence>
<evidence type="ECO:0000256" key="7">
    <source>
        <dbReference type="ARBA" id="ARBA00022824"/>
    </source>
</evidence>
<evidence type="ECO:0000256" key="2">
    <source>
        <dbReference type="ARBA" id="ARBA00004319"/>
    </source>
</evidence>
<dbReference type="PANTHER" id="PTHR11226:SF0">
    <property type="entry name" value="UDP-GLUCOSE:GLYCOPROTEIN GLUCOSYLTRANSFERASE"/>
    <property type="match status" value="1"/>
</dbReference>
<proteinExistence type="inferred from homology"/>
<comment type="similarity">
    <text evidence="4">Belongs to the glycosyltransferase 8 family.</text>
</comment>
<feature type="compositionally biased region" description="Basic and acidic residues" evidence="9">
    <location>
        <begin position="1723"/>
        <end position="1736"/>
    </location>
</feature>
<accession>A0A2A9NKE7</accession>
<feature type="compositionally biased region" description="Basic residues" evidence="9">
    <location>
        <begin position="539"/>
        <end position="550"/>
    </location>
</feature>
<evidence type="ECO:0000313" key="16">
    <source>
        <dbReference type="EMBL" id="PFH48143.1"/>
    </source>
</evidence>
<dbReference type="GO" id="GO:0051082">
    <property type="term" value="F:unfolded protein binding"/>
    <property type="evidence" value="ECO:0007669"/>
    <property type="project" value="TreeGrafter"/>
</dbReference>
<dbReference type="SUPFAM" id="SSF53448">
    <property type="entry name" value="Nucleotide-diphospho-sugar transferases"/>
    <property type="match status" value="1"/>
</dbReference>
<dbReference type="Gene3D" id="3.90.550.10">
    <property type="entry name" value="Spore Coat Polysaccharide Biosynthesis Protein SpsA, Chain A"/>
    <property type="match status" value="1"/>
</dbReference>
<feature type="chain" id="PRO_5011976020" evidence="10">
    <location>
        <begin position="18"/>
        <end position="1736"/>
    </location>
</feature>
<keyword evidence="6 10" id="KW-0732">Signal</keyword>
<feature type="region of interest" description="Disordered" evidence="9">
    <location>
        <begin position="520"/>
        <end position="565"/>
    </location>
</feature>
<keyword evidence="8" id="KW-0325">Glycoprotein</keyword>
<reference evidence="16 17" key="1">
    <citation type="submission" date="2014-02" db="EMBL/GenBank/DDBJ databases">
        <title>Transposable element dynamics among asymbiotic and ectomycorrhizal Amanita fungi.</title>
        <authorList>
            <consortium name="DOE Joint Genome Institute"/>
            <person name="Hess J."/>
            <person name="Skrede I."/>
            <person name="Wolfe B."/>
            <person name="LaButti K."/>
            <person name="Ohm R.A."/>
            <person name="Grigoriev I.V."/>
            <person name="Pringle A."/>
        </authorList>
    </citation>
    <scope>NUCLEOTIDE SEQUENCE [LARGE SCALE GENOMIC DNA]</scope>
    <source>
        <strain evidence="16 17">SKay4041</strain>
    </source>
</reference>
<dbReference type="InterPro" id="IPR040694">
    <property type="entry name" value="UGGT_TRXL_2"/>
</dbReference>
<dbReference type="Pfam" id="PF18404">
    <property type="entry name" value="Glyco_transf_24"/>
    <property type="match status" value="1"/>
</dbReference>
<evidence type="ECO:0000256" key="9">
    <source>
        <dbReference type="SAM" id="MobiDB-lite"/>
    </source>
</evidence>
<evidence type="ECO:0000259" key="15">
    <source>
        <dbReference type="Pfam" id="PF18404"/>
    </source>
</evidence>
<dbReference type="EMBL" id="KZ302075">
    <property type="protein sequence ID" value="PFH48143.1"/>
    <property type="molecule type" value="Genomic_DNA"/>
</dbReference>
<keyword evidence="5 16" id="KW-0808">Transferase</keyword>
<feature type="domain" description="UGGT thioredoxin-like" evidence="12">
    <location>
        <begin position="354"/>
        <end position="521"/>
    </location>
</feature>
<evidence type="ECO:0000313" key="17">
    <source>
        <dbReference type="Proteomes" id="UP000242287"/>
    </source>
</evidence>
<dbReference type="InterPro" id="IPR009448">
    <property type="entry name" value="UDP-g_GGtrans"/>
</dbReference>
<dbReference type="STRING" id="703135.A0A2A9NKE7"/>
<feature type="region of interest" description="Disordered" evidence="9">
    <location>
        <begin position="159"/>
        <end position="181"/>
    </location>
</feature>
<dbReference type="Pfam" id="PF06427">
    <property type="entry name" value="UDP-g_GGTase"/>
    <property type="match status" value="1"/>
</dbReference>
<dbReference type="Pfam" id="PF18400">
    <property type="entry name" value="Thioredoxin_12"/>
    <property type="match status" value="1"/>
</dbReference>